<gene>
    <name evidence="2" type="ORF">EVOR1521_LOCUS32052</name>
</gene>
<proteinExistence type="predicted"/>
<evidence type="ECO:0000256" key="1">
    <source>
        <dbReference type="SAM" id="MobiDB-lite"/>
    </source>
</evidence>
<comment type="caution">
    <text evidence="2">The sequence shown here is derived from an EMBL/GenBank/DDBJ whole genome shotgun (WGS) entry which is preliminary data.</text>
</comment>
<feature type="compositionally biased region" description="Polar residues" evidence="1">
    <location>
        <begin position="32"/>
        <end position="45"/>
    </location>
</feature>
<keyword evidence="3" id="KW-1185">Reference proteome</keyword>
<dbReference type="EMBL" id="CAUJNA010003879">
    <property type="protein sequence ID" value="CAJ1411500.1"/>
    <property type="molecule type" value="Genomic_DNA"/>
</dbReference>
<name>A0AA36NL22_9DINO</name>
<feature type="region of interest" description="Disordered" evidence="1">
    <location>
        <begin position="1"/>
        <end position="59"/>
    </location>
</feature>
<organism evidence="2 3">
    <name type="scientific">Effrenium voratum</name>
    <dbReference type="NCBI Taxonomy" id="2562239"/>
    <lineage>
        <taxon>Eukaryota</taxon>
        <taxon>Sar</taxon>
        <taxon>Alveolata</taxon>
        <taxon>Dinophyceae</taxon>
        <taxon>Suessiales</taxon>
        <taxon>Symbiodiniaceae</taxon>
        <taxon>Effrenium</taxon>
    </lineage>
</organism>
<accession>A0AA36NL22</accession>
<sequence length="260" mass="29049">MMGFISQPDEEAGGDLFRDDSSAEEDMPAQPQVETRPQVETQPQVETLPEADPRKPRKEMTRAERMLLVEPDQLEESARMDLLEDHLLLKRRKIGSSLPRGFAAELLARAPSRLETCRSLQLFCEKQLPALQAAPPSASGGSPRAAAYADAAGRLEGLEAKVDPRVRRVLDVPAMADRSSGKVDALRHWVEAQRMELSRSVANLEEVTQPRRAWAAQQVKRQLLMWCQRLLQAREANLAGTQCWSEQVTEDDILDSLLCG</sequence>
<dbReference type="EMBL" id="CAUJNA010003879">
    <property type="protein sequence ID" value="CAJ1411499.1"/>
    <property type="molecule type" value="Genomic_DNA"/>
</dbReference>
<evidence type="ECO:0000313" key="2">
    <source>
        <dbReference type="EMBL" id="CAJ1411499.1"/>
    </source>
</evidence>
<protein>
    <submittedName>
        <fullName evidence="2">Uncharacterized protein</fullName>
    </submittedName>
</protein>
<dbReference type="Proteomes" id="UP001178507">
    <property type="component" value="Unassembled WGS sequence"/>
</dbReference>
<evidence type="ECO:0000313" key="3">
    <source>
        <dbReference type="Proteomes" id="UP001178507"/>
    </source>
</evidence>
<reference evidence="2" key="1">
    <citation type="submission" date="2023-08" db="EMBL/GenBank/DDBJ databases">
        <authorList>
            <person name="Chen Y."/>
            <person name="Shah S."/>
            <person name="Dougan E. K."/>
            <person name="Thang M."/>
            <person name="Chan C."/>
        </authorList>
    </citation>
    <scope>NUCLEOTIDE SEQUENCE</scope>
</reference>
<dbReference type="AlphaFoldDB" id="A0AA36NL22"/>